<evidence type="ECO:0000313" key="3">
    <source>
        <dbReference type="Proteomes" id="UP000008988"/>
    </source>
</evidence>
<gene>
    <name evidence="2" type="ORF">AWRI1631_150710</name>
</gene>
<keyword evidence="1" id="KW-1133">Transmembrane helix</keyword>
<evidence type="ECO:0000256" key="1">
    <source>
        <dbReference type="SAM" id="Phobius"/>
    </source>
</evidence>
<dbReference type="Proteomes" id="UP000008988">
    <property type="component" value="Unassembled WGS sequence"/>
</dbReference>
<evidence type="ECO:0000313" key="2">
    <source>
        <dbReference type="EMBL" id="EDZ69476.1"/>
    </source>
</evidence>
<reference evidence="2 3" key="1">
    <citation type="journal article" date="2008" name="FEMS Yeast Res.">
        <title>Comparative genome analysis of a Saccharomyces cerevisiae wine strain.</title>
        <authorList>
            <person name="Borneman A.R."/>
            <person name="Forgan A.H."/>
            <person name="Pretorius I.S."/>
            <person name="Chambers P.J."/>
        </authorList>
    </citation>
    <scope>NUCLEOTIDE SEQUENCE [LARGE SCALE GENOMIC DNA]</scope>
    <source>
        <strain evidence="2 3">AWRI1631</strain>
    </source>
</reference>
<feature type="transmembrane region" description="Helical" evidence="1">
    <location>
        <begin position="6"/>
        <end position="27"/>
    </location>
</feature>
<keyword evidence="1" id="KW-0812">Transmembrane</keyword>
<accession>B5VRG8</accession>
<keyword evidence="1" id="KW-0472">Membrane</keyword>
<name>B5VRG8_YEAS6</name>
<protein>
    <submittedName>
        <fullName evidence="2">Uncharacterized protein</fullName>
    </submittedName>
</protein>
<dbReference type="AlphaFoldDB" id="B5VRG8"/>
<organism evidence="2 3">
    <name type="scientific">Saccharomyces cerevisiae (strain AWRI1631)</name>
    <name type="common">Baker's yeast</name>
    <dbReference type="NCBI Taxonomy" id="545124"/>
    <lineage>
        <taxon>Eukaryota</taxon>
        <taxon>Fungi</taxon>
        <taxon>Dikarya</taxon>
        <taxon>Ascomycota</taxon>
        <taxon>Saccharomycotina</taxon>
        <taxon>Saccharomycetes</taxon>
        <taxon>Saccharomycetales</taxon>
        <taxon>Saccharomycetaceae</taxon>
        <taxon>Saccharomyces</taxon>
    </lineage>
</organism>
<proteinExistence type="predicted"/>
<sequence>MDRVELILKVDFLFFIFYYFFFDSLLYPVSKVNELVKSFFFKLKIFFLKSLSFWTSYDMNSLKSELITILPKLYLSSELISILFTT</sequence>
<comment type="caution">
    <text evidence="2">The sequence shown here is derived from an EMBL/GenBank/DDBJ whole genome shotgun (WGS) entry which is preliminary data.</text>
</comment>
<dbReference type="EMBL" id="ABSV01002091">
    <property type="protein sequence ID" value="EDZ69476.1"/>
    <property type="molecule type" value="Genomic_DNA"/>
</dbReference>